<feature type="region of interest" description="Disordered" evidence="1">
    <location>
        <begin position="1"/>
        <end position="49"/>
    </location>
</feature>
<reference evidence="2 3" key="1">
    <citation type="submission" date="2024-02" db="EMBL/GenBank/DDBJ databases">
        <title>De novo assembly and annotation of 12 fungi associated with fruit tree decline syndrome in Ontario, Canada.</title>
        <authorList>
            <person name="Sulman M."/>
            <person name="Ellouze W."/>
            <person name="Ilyukhin E."/>
        </authorList>
    </citation>
    <scope>NUCLEOTIDE SEQUENCE [LARGE SCALE GENOMIC DNA]</scope>
    <source>
        <strain evidence="2 3">M97-236</strain>
    </source>
</reference>
<dbReference type="Proteomes" id="UP001521222">
    <property type="component" value="Unassembled WGS sequence"/>
</dbReference>
<sequence length="359" mass="40310">MDRRSSVPSGIDMPFQLQDPTAEAGNSADAAGYERRMSPRSNRERSSSEARVFAHLNLGDEGAAGRTRATNIPGVEASKFPASPTRDSVFSEFCRGQPPRRSFLSSSGGRTPPRFPMSRRSTLADRPELDDILKAFMVDYKNERYFPLGEKFLPLDVNTVHRLSQYLNGSKPLAHTCRFKRLVINSQTNQVRAGHFVAILEHVGIHCEHLAIIAPFHPIEFSSVFDRETGNAEPGSDWEKILQCFPNLHTLTFVHPAKEPTNLTRDTFHALDQALRTSTNTEKIKNVQLDVPDKVLYNFHHDFHHDQRRLSSPDSYSVVSTPLTIVGYDVIYADGMEDFELLDNKVAFGKVEALDKVDG</sequence>
<evidence type="ECO:0000313" key="3">
    <source>
        <dbReference type="Proteomes" id="UP001521222"/>
    </source>
</evidence>
<evidence type="ECO:0000313" key="2">
    <source>
        <dbReference type="EMBL" id="KAL1596262.1"/>
    </source>
</evidence>
<keyword evidence="3" id="KW-1185">Reference proteome</keyword>
<feature type="region of interest" description="Disordered" evidence="1">
    <location>
        <begin position="100"/>
        <end position="120"/>
    </location>
</feature>
<organism evidence="2 3">
    <name type="scientific">Nothophoma quercina</name>
    <dbReference type="NCBI Taxonomy" id="749835"/>
    <lineage>
        <taxon>Eukaryota</taxon>
        <taxon>Fungi</taxon>
        <taxon>Dikarya</taxon>
        <taxon>Ascomycota</taxon>
        <taxon>Pezizomycotina</taxon>
        <taxon>Dothideomycetes</taxon>
        <taxon>Pleosporomycetidae</taxon>
        <taxon>Pleosporales</taxon>
        <taxon>Pleosporineae</taxon>
        <taxon>Didymellaceae</taxon>
        <taxon>Nothophoma</taxon>
    </lineage>
</organism>
<name>A0ABR3QWV8_9PLEO</name>
<protein>
    <submittedName>
        <fullName evidence="2">Uncharacterized protein</fullName>
    </submittedName>
</protein>
<evidence type="ECO:0000256" key="1">
    <source>
        <dbReference type="SAM" id="MobiDB-lite"/>
    </source>
</evidence>
<gene>
    <name evidence="2" type="ORF">SLS59_007961</name>
</gene>
<comment type="caution">
    <text evidence="2">The sequence shown here is derived from an EMBL/GenBank/DDBJ whole genome shotgun (WGS) entry which is preliminary data.</text>
</comment>
<proteinExistence type="predicted"/>
<dbReference type="EMBL" id="JAKIXB020000029">
    <property type="protein sequence ID" value="KAL1596262.1"/>
    <property type="molecule type" value="Genomic_DNA"/>
</dbReference>
<accession>A0ABR3QWV8</accession>
<feature type="compositionally biased region" description="Basic and acidic residues" evidence="1">
    <location>
        <begin position="32"/>
        <end position="48"/>
    </location>
</feature>